<keyword evidence="2" id="KW-1185">Reference proteome</keyword>
<accession>A0AAD2D7L3</accession>
<organism evidence="1 2">
    <name type="scientific">Euplotes crassus</name>
    <dbReference type="NCBI Taxonomy" id="5936"/>
    <lineage>
        <taxon>Eukaryota</taxon>
        <taxon>Sar</taxon>
        <taxon>Alveolata</taxon>
        <taxon>Ciliophora</taxon>
        <taxon>Intramacronucleata</taxon>
        <taxon>Spirotrichea</taxon>
        <taxon>Hypotrichia</taxon>
        <taxon>Euplotida</taxon>
        <taxon>Euplotidae</taxon>
        <taxon>Moneuplotes</taxon>
    </lineage>
</organism>
<reference evidence="1" key="1">
    <citation type="submission" date="2023-07" db="EMBL/GenBank/DDBJ databases">
        <authorList>
            <consortium name="AG Swart"/>
            <person name="Singh M."/>
            <person name="Singh A."/>
            <person name="Seah K."/>
            <person name="Emmerich C."/>
        </authorList>
    </citation>
    <scope>NUCLEOTIDE SEQUENCE</scope>
    <source>
        <strain evidence="1">DP1</strain>
    </source>
</reference>
<dbReference type="EMBL" id="CAMPGE010024593">
    <property type="protein sequence ID" value="CAI2382418.1"/>
    <property type="molecule type" value="Genomic_DNA"/>
</dbReference>
<proteinExistence type="predicted"/>
<sequence>MIIANFAFFGVYMEDLAFFRIILPFHIAFAIPSVLCSTVCPCET</sequence>
<dbReference type="Proteomes" id="UP001295684">
    <property type="component" value="Unassembled WGS sequence"/>
</dbReference>
<evidence type="ECO:0000313" key="1">
    <source>
        <dbReference type="EMBL" id="CAI2382418.1"/>
    </source>
</evidence>
<name>A0AAD2D7L3_EUPCR</name>
<protein>
    <submittedName>
        <fullName evidence="1">Uncharacterized protein</fullName>
    </submittedName>
</protein>
<gene>
    <name evidence="1" type="ORF">ECRASSUSDP1_LOCUS23891</name>
</gene>
<evidence type="ECO:0000313" key="2">
    <source>
        <dbReference type="Proteomes" id="UP001295684"/>
    </source>
</evidence>
<dbReference type="AlphaFoldDB" id="A0AAD2D7L3"/>
<comment type="caution">
    <text evidence="1">The sequence shown here is derived from an EMBL/GenBank/DDBJ whole genome shotgun (WGS) entry which is preliminary data.</text>
</comment>